<protein>
    <submittedName>
        <fullName evidence="1">Uncharacterized protein</fullName>
    </submittedName>
</protein>
<sequence>MIVNLNVVNDLIYGCAVKLAHSAL</sequence>
<reference evidence="1" key="2">
    <citation type="journal article" date="2015" name="Fish Shellfish Immunol.">
        <title>Early steps in the European eel (Anguilla anguilla)-Vibrio vulnificus interaction in the gills: Role of the RtxA13 toxin.</title>
        <authorList>
            <person name="Callol A."/>
            <person name="Pajuelo D."/>
            <person name="Ebbesson L."/>
            <person name="Teles M."/>
            <person name="MacKenzie S."/>
            <person name="Amaro C."/>
        </authorList>
    </citation>
    <scope>NUCLEOTIDE SEQUENCE</scope>
</reference>
<organism evidence="1">
    <name type="scientific">Anguilla anguilla</name>
    <name type="common">European freshwater eel</name>
    <name type="synonym">Muraena anguilla</name>
    <dbReference type="NCBI Taxonomy" id="7936"/>
    <lineage>
        <taxon>Eukaryota</taxon>
        <taxon>Metazoa</taxon>
        <taxon>Chordata</taxon>
        <taxon>Craniata</taxon>
        <taxon>Vertebrata</taxon>
        <taxon>Euteleostomi</taxon>
        <taxon>Actinopterygii</taxon>
        <taxon>Neopterygii</taxon>
        <taxon>Teleostei</taxon>
        <taxon>Anguilliformes</taxon>
        <taxon>Anguillidae</taxon>
        <taxon>Anguilla</taxon>
    </lineage>
</organism>
<dbReference type="AlphaFoldDB" id="A0A0E9VCR5"/>
<name>A0A0E9VCR5_ANGAN</name>
<proteinExistence type="predicted"/>
<reference evidence="1" key="1">
    <citation type="submission" date="2014-11" db="EMBL/GenBank/DDBJ databases">
        <authorList>
            <person name="Amaro Gonzalez C."/>
        </authorList>
    </citation>
    <scope>NUCLEOTIDE SEQUENCE</scope>
</reference>
<evidence type="ECO:0000313" key="1">
    <source>
        <dbReference type="EMBL" id="JAH75842.1"/>
    </source>
</evidence>
<accession>A0A0E9VCR5</accession>
<dbReference type="EMBL" id="GBXM01032735">
    <property type="protein sequence ID" value="JAH75842.1"/>
    <property type="molecule type" value="Transcribed_RNA"/>
</dbReference>